<evidence type="ECO:0000256" key="5">
    <source>
        <dbReference type="ARBA" id="ARBA00023002"/>
    </source>
</evidence>
<comment type="cofactor">
    <cofactor evidence="1">
        <name>Zn(2+)</name>
        <dbReference type="ChEBI" id="CHEBI:29105"/>
    </cofactor>
</comment>
<dbReference type="GO" id="GO:0046872">
    <property type="term" value="F:metal ion binding"/>
    <property type="evidence" value="ECO:0007669"/>
    <property type="project" value="UniProtKB-KW"/>
</dbReference>
<name>A0A212QVZ0_9CHLR</name>
<dbReference type="SUPFAM" id="SSF51735">
    <property type="entry name" value="NAD(P)-binding Rossmann-fold domains"/>
    <property type="match status" value="1"/>
</dbReference>
<evidence type="ECO:0000259" key="6">
    <source>
        <dbReference type="Pfam" id="PF00107"/>
    </source>
</evidence>
<keyword evidence="5" id="KW-0560">Oxidoreductase</keyword>
<feature type="domain" description="Alcohol dehydrogenase-like C-terminal" evidence="6">
    <location>
        <begin position="167"/>
        <end position="272"/>
    </location>
</feature>
<keyword evidence="9" id="KW-1185">Reference proteome</keyword>
<organism evidence="8 9">
    <name type="scientific">Thermoflexus hugenholtzii JAD2</name>
    <dbReference type="NCBI Taxonomy" id="877466"/>
    <lineage>
        <taxon>Bacteria</taxon>
        <taxon>Bacillati</taxon>
        <taxon>Chloroflexota</taxon>
        <taxon>Thermoflexia</taxon>
        <taxon>Thermoflexales</taxon>
        <taxon>Thermoflexaceae</taxon>
        <taxon>Thermoflexus</taxon>
    </lineage>
</organism>
<evidence type="ECO:0000256" key="1">
    <source>
        <dbReference type="ARBA" id="ARBA00001947"/>
    </source>
</evidence>
<keyword evidence="4" id="KW-0862">Zinc</keyword>
<protein>
    <submittedName>
        <fullName evidence="8">Threonine dehydrogenase</fullName>
    </submittedName>
</protein>
<dbReference type="PANTHER" id="PTHR43350">
    <property type="entry name" value="NAD-DEPENDENT ALCOHOL DEHYDROGENASE"/>
    <property type="match status" value="1"/>
</dbReference>
<dbReference type="Proteomes" id="UP000197025">
    <property type="component" value="Unassembled WGS sequence"/>
</dbReference>
<dbReference type="Pfam" id="PF08240">
    <property type="entry name" value="ADH_N"/>
    <property type="match status" value="1"/>
</dbReference>
<dbReference type="Gene3D" id="3.90.180.10">
    <property type="entry name" value="Medium-chain alcohol dehydrogenases, catalytic domain"/>
    <property type="match status" value="1"/>
</dbReference>
<gene>
    <name evidence="8" type="ORF">SAMN02746019_00007020</name>
</gene>
<feature type="domain" description="Alcohol dehydrogenase-like N-terminal" evidence="7">
    <location>
        <begin position="23"/>
        <end position="127"/>
    </location>
</feature>
<accession>A0A212QVZ0</accession>
<keyword evidence="3" id="KW-0479">Metal-binding</keyword>
<dbReference type="PANTHER" id="PTHR43350:SF2">
    <property type="entry name" value="GROES-LIKE ZINC-BINDING ALCOHOL DEHYDROGENASE FAMILY PROTEIN"/>
    <property type="match status" value="1"/>
</dbReference>
<evidence type="ECO:0000256" key="2">
    <source>
        <dbReference type="ARBA" id="ARBA00008072"/>
    </source>
</evidence>
<dbReference type="InterPro" id="IPR036291">
    <property type="entry name" value="NAD(P)-bd_dom_sf"/>
</dbReference>
<evidence type="ECO:0000313" key="8">
    <source>
        <dbReference type="EMBL" id="SNB63774.1"/>
    </source>
</evidence>
<evidence type="ECO:0000259" key="7">
    <source>
        <dbReference type="Pfam" id="PF08240"/>
    </source>
</evidence>
<dbReference type="CDD" id="cd08242">
    <property type="entry name" value="MDR_like"/>
    <property type="match status" value="1"/>
</dbReference>
<evidence type="ECO:0000313" key="9">
    <source>
        <dbReference type="Proteomes" id="UP000197025"/>
    </source>
</evidence>
<evidence type="ECO:0000256" key="3">
    <source>
        <dbReference type="ARBA" id="ARBA00022723"/>
    </source>
</evidence>
<dbReference type="GO" id="GO:0016491">
    <property type="term" value="F:oxidoreductase activity"/>
    <property type="evidence" value="ECO:0007669"/>
    <property type="project" value="UniProtKB-KW"/>
</dbReference>
<evidence type="ECO:0000256" key="4">
    <source>
        <dbReference type="ARBA" id="ARBA00022833"/>
    </source>
</evidence>
<dbReference type="InParanoid" id="A0A212QVZ0"/>
<sequence length="319" mass="34628">MWAVYLNRGLEIRRDYPTPSPPSGEARIRVKLAGICNTDLELMRGYLNFRGVPGHEFVGVVEEAPDHPEWVGKRVVGEINAACGVCPTCRAGRPTHCPNRTTLGISGRDGAFAEYLLLPVVNLHEVPPEIPDEAAVFVEPLAAALEIPEQIHIHPTDRVVVLGDGKLGNLVAQVLQLTGCDLLVVGRNPNKLALLARRGIPVAHVEDVDELSADVVVECTGSPEGFHLARRWVRPRGTLVLKSTYHGTVETNLTMVAVDEVAVIGSRCGPFEPALRLLGQGLVDVQPLIHARYPLQEADKAFEHAARKGVLKVLLEVSP</sequence>
<dbReference type="OrthoDB" id="9769198at2"/>
<dbReference type="SUPFAM" id="SSF50129">
    <property type="entry name" value="GroES-like"/>
    <property type="match status" value="1"/>
</dbReference>
<proteinExistence type="inferred from homology"/>
<dbReference type="Pfam" id="PF00107">
    <property type="entry name" value="ADH_zinc_N"/>
    <property type="match status" value="1"/>
</dbReference>
<dbReference type="InterPro" id="IPR013149">
    <property type="entry name" value="ADH-like_C"/>
</dbReference>
<comment type="similarity">
    <text evidence="2">Belongs to the zinc-containing alcohol dehydrogenase family.</text>
</comment>
<dbReference type="RefSeq" id="WP_088570962.1">
    <property type="nucleotide sequence ID" value="NZ_FYEK01000027.1"/>
</dbReference>
<reference evidence="9" key="1">
    <citation type="submission" date="2017-06" db="EMBL/GenBank/DDBJ databases">
        <authorList>
            <person name="Varghese N."/>
            <person name="Submissions S."/>
        </authorList>
    </citation>
    <scope>NUCLEOTIDE SEQUENCE [LARGE SCALE GENOMIC DNA]</scope>
    <source>
        <strain evidence="9">JAD2</strain>
    </source>
</reference>
<dbReference type="InterPro" id="IPR013154">
    <property type="entry name" value="ADH-like_N"/>
</dbReference>
<dbReference type="AlphaFoldDB" id="A0A212QVZ0"/>
<dbReference type="Gene3D" id="3.40.50.720">
    <property type="entry name" value="NAD(P)-binding Rossmann-like Domain"/>
    <property type="match status" value="1"/>
</dbReference>
<dbReference type="InterPro" id="IPR011032">
    <property type="entry name" value="GroES-like_sf"/>
</dbReference>
<dbReference type="EMBL" id="FYEK01000027">
    <property type="protein sequence ID" value="SNB63774.1"/>
    <property type="molecule type" value="Genomic_DNA"/>
</dbReference>